<feature type="compositionally biased region" description="Polar residues" evidence="1">
    <location>
        <begin position="263"/>
        <end position="276"/>
    </location>
</feature>
<feature type="compositionally biased region" description="Basic and acidic residues" evidence="1">
    <location>
        <begin position="277"/>
        <end position="291"/>
    </location>
</feature>
<sequence>MAHVIPSPDPQSLLPPLLACLPTSFASSKPPPALLELLSPILRQRLTIFTSTGSSHDNWLRLLCWDSSKGETLKETIENANFEPHPSSGELEVGDIERLSYKRFDAETLKAQIPLNDWDLTALYLWCTGSEEGNAWRLTELLPYDSDLCQDQSWSTTPTQANEQATSQLSSLGNQPSYTKGRALSVPGQDDDDDDYWAQYDKTPHNGTPARKGSVNPGAGSTEADYYAQYADVQPAMDSYDPDEHHEELGDSTLGRDSMPEPVTNSLHLQQQQSAVEESKQPTYDTRRLQIPEDEDVVHINHPVPSSPTSRAGSDTISRLEATADRYSASEIAIKQHISYSVKSMYRLAKGAGMGRQEFEDMVQRELETLSLLDRED</sequence>
<evidence type="ECO:0000313" key="3">
    <source>
        <dbReference type="Proteomes" id="UP001316803"/>
    </source>
</evidence>
<proteinExistence type="predicted"/>
<feature type="compositionally biased region" description="Polar residues" evidence="1">
    <location>
        <begin position="153"/>
        <end position="178"/>
    </location>
</feature>
<accession>A0AAN8EF14</accession>
<reference evidence="2 3" key="1">
    <citation type="submission" date="2022-12" db="EMBL/GenBank/DDBJ databases">
        <title>Genomic features and morphological characterization of a novel Knufia sp. strain isolated from spacecraft assembly facility.</title>
        <authorList>
            <person name="Teixeira M."/>
            <person name="Chander A.M."/>
            <person name="Stajich J.E."/>
            <person name="Venkateswaran K."/>
        </authorList>
    </citation>
    <scope>NUCLEOTIDE SEQUENCE [LARGE SCALE GENOMIC DNA]</scope>
    <source>
        <strain evidence="2 3">FJI-L2-BK-P2</strain>
    </source>
</reference>
<feature type="region of interest" description="Disordered" evidence="1">
    <location>
        <begin position="237"/>
        <end position="314"/>
    </location>
</feature>
<dbReference type="Proteomes" id="UP001316803">
    <property type="component" value="Unassembled WGS sequence"/>
</dbReference>
<evidence type="ECO:0000313" key="2">
    <source>
        <dbReference type="EMBL" id="KAK5948120.1"/>
    </source>
</evidence>
<name>A0AAN8EF14_9EURO</name>
<gene>
    <name evidence="2" type="ORF">OHC33_010868</name>
</gene>
<dbReference type="AlphaFoldDB" id="A0AAN8EF14"/>
<keyword evidence="3" id="KW-1185">Reference proteome</keyword>
<protein>
    <submittedName>
        <fullName evidence="2">Uncharacterized protein</fullName>
    </submittedName>
</protein>
<feature type="region of interest" description="Disordered" evidence="1">
    <location>
        <begin position="153"/>
        <end position="222"/>
    </location>
</feature>
<dbReference type="EMBL" id="JAKLMC020000053">
    <property type="protein sequence ID" value="KAK5948120.1"/>
    <property type="molecule type" value="Genomic_DNA"/>
</dbReference>
<organism evidence="2 3">
    <name type="scientific">Knufia fluminis</name>
    <dbReference type="NCBI Taxonomy" id="191047"/>
    <lineage>
        <taxon>Eukaryota</taxon>
        <taxon>Fungi</taxon>
        <taxon>Dikarya</taxon>
        <taxon>Ascomycota</taxon>
        <taxon>Pezizomycotina</taxon>
        <taxon>Eurotiomycetes</taxon>
        <taxon>Chaetothyriomycetidae</taxon>
        <taxon>Chaetothyriales</taxon>
        <taxon>Trichomeriaceae</taxon>
        <taxon>Knufia</taxon>
    </lineage>
</organism>
<evidence type="ECO:0000256" key="1">
    <source>
        <dbReference type="SAM" id="MobiDB-lite"/>
    </source>
</evidence>
<comment type="caution">
    <text evidence="2">The sequence shown here is derived from an EMBL/GenBank/DDBJ whole genome shotgun (WGS) entry which is preliminary data.</text>
</comment>